<dbReference type="PANTHER" id="PTHR33215:SF13">
    <property type="entry name" value="PROTEIN DISTAL ANTENNA"/>
    <property type="match status" value="1"/>
</dbReference>
<dbReference type="AlphaFoldDB" id="A0A512MIB0"/>
<accession>A0A512MIB0</accession>
<gene>
    <name evidence="1" type="ORF">BGE01nite_57750</name>
</gene>
<dbReference type="OrthoDB" id="196838at2"/>
<sequence>MNKSEPNRRVYDEQFKRDAVALLEGGRKAAQLARELGISHWNLRDWKKRYGTGSAAASLRTERSDVSTSAGRASAVASAVEIAGLRRELETTRQQNDILKKALAIVAQQDGSATTLSRPSTSSTRS</sequence>
<dbReference type="GO" id="GO:0006313">
    <property type="term" value="P:DNA transposition"/>
    <property type="evidence" value="ECO:0007669"/>
    <property type="project" value="InterPro"/>
</dbReference>
<evidence type="ECO:0000313" key="2">
    <source>
        <dbReference type="Proteomes" id="UP000321577"/>
    </source>
</evidence>
<dbReference type="Gene3D" id="1.10.10.60">
    <property type="entry name" value="Homeodomain-like"/>
    <property type="match status" value="1"/>
</dbReference>
<dbReference type="Pfam" id="PF01527">
    <property type="entry name" value="HTH_Tnp_1"/>
    <property type="match status" value="1"/>
</dbReference>
<reference evidence="1 2" key="1">
    <citation type="submission" date="2019-07" db="EMBL/GenBank/DDBJ databases">
        <title>Whole genome shotgun sequence of Brevifollis gellanilyticus NBRC 108608.</title>
        <authorList>
            <person name="Hosoyama A."/>
            <person name="Uohara A."/>
            <person name="Ohji S."/>
            <person name="Ichikawa N."/>
        </authorList>
    </citation>
    <scope>NUCLEOTIDE SEQUENCE [LARGE SCALE GENOMIC DNA]</scope>
    <source>
        <strain evidence="1 2">NBRC 108608</strain>
    </source>
</reference>
<dbReference type="InterPro" id="IPR002514">
    <property type="entry name" value="Transposase_8"/>
</dbReference>
<keyword evidence="2" id="KW-1185">Reference proteome</keyword>
<proteinExistence type="predicted"/>
<dbReference type="PANTHER" id="PTHR33215">
    <property type="entry name" value="PROTEIN DISTAL ANTENNA"/>
    <property type="match status" value="1"/>
</dbReference>
<evidence type="ECO:0000313" key="1">
    <source>
        <dbReference type="EMBL" id="GEP46484.1"/>
    </source>
</evidence>
<dbReference type="InterPro" id="IPR051839">
    <property type="entry name" value="RD_transcriptional_regulator"/>
</dbReference>
<dbReference type="RefSeq" id="WP_146856403.1">
    <property type="nucleotide sequence ID" value="NZ_BKAG01000124.1"/>
</dbReference>
<dbReference type="Proteomes" id="UP000321577">
    <property type="component" value="Unassembled WGS sequence"/>
</dbReference>
<dbReference type="GO" id="GO:0003677">
    <property type="term" value="F:DNA binding"/>
    <property type="evidence" value="ECO:0007669"/>
    <property type="project" value="InterPro"/>
</dbReference>
<organism evidence="1 2">
    <name type="scientific">Brevifollis gellanilyticus</name>
    <dbReference type="NCBI Taxonomy" id="748831"/>
    <lineage>
        <taxon>Bacteria</taxon>
        <taxon>Pseudomonadati</taxon>
        <taxon>Verrucomicrobiota</taxon>
        <taxon>Verrucomicrobiia</taxon>
        <taxon>Verrucomicrobiales</taxon>
        <taxon>Verrucomicrobiaceae</taxon>
    </lineage>
</organism>
<protein>
    <submittedName>
        <fullName evidence="1">Transposase</fullName>
    </submittedName>
</protein>
<dbReference type="GO" id="GO:0004803">
    <property type="term" value="F:transposase activity"/>
    <property type="evidence" value="ECO:0007669"/>
    <property type="project" value="InterPro"/>
</dbReference>
<name>A0A512MIB0_9BACT</name>
<dbReference type="SUPFAM" id="SSF46689">
    <property type="entry name" value="Homeodomain-like"/>
    <property type="match status" value="1"/>
</dbReference>
<dbReference type="EMBL" id="BKAG01000124">
    <property type="protein sequence ID" value="GEP46484.1"/>
    <property type="molecule type" value="Genomic_DNA"/>
</dbReference>
<dbReference type="InterPro" id="IPR009057">
    <property type="entry name" value="Homeodomain-like_sf"/>
</dbReference>
<comment type="caution">
    <text evidence="1">The sequence shown here is derived from an EMBL/GenBank/DDBJ whole genome shotgun (WGS) entry which is preliminary data.</text>
</comment>